<comment type="caution">
    <text evidence="2">The sequence shown here is derived from an EMBL/GenBank/DDBJ whole genome shotgun (WGS) entry which is preliminary data.</text>
</comment>
<evidence type="ECO:0000313" key="2">
    <source>
        <dbReference type="EMBL" id="RJP57723.1"/>
    </source>
</evidence>
<dbReference type="Proteomes" id="UP000266426">
    <property type="component" value="Unassembled WGS sequence"/>
</dbReference>
<gene>
    <name evidence="2" type="ORF">C4541_09690</name>
</gene>
<proteinExistence type="predicted"/>
<dbReference type="EMBL" id="QZJZ01000076">
    <property type="protein sequence ID" value="RJP57723.1"/>
    <property type="molecule type" value="Genomic_DNA"/>
</dbReference>
<dbReference type="AlphaFoldDB" id="A0A3A4QZF3"/>
<accession>A0A3A4QZF3</accession>
<evidence type="ECO:0000313" key="3">
    <source>
        <dbReference type="Proteomes" id="UP000266426"/>
    </source>
</evidence>
<reference evidence="2 3" key="1">
    <citation type="journal article" date="2017" name="ISME J.">
        <title>Energy and carbon metabolisms in a deep terrestrial subsurface fluid microbial community.</title>
        <authorList>
            <person name="Momper L."/>
            <person name="Jungbluth S.P."/>
            <person name="Lee M.D."/>
            <person name="Amend J.P."/>
        </authorList>
    </citation>
    <scope>NUCLEOTIDE SEQUENCE [LARGE SCALE GENOMIC DNA]</scope>
    <source>
        <strain evidence="2">SURF_26</strain>
    </source>
</reference>
<protein>
    <submittedName>
        <fullName evidence="2">Uncharacterized protein</fullName>
    </submittedName>
</protein>
<feature type="chain" id="PRO_5017349075" evidence="1">
    <location>
        <begin position="32"/>
        <end position="206"/>
    </location>
</feature>
<sequence length="206" mass="22322">MVFMNKLSTFFLALVLIATGVAGTYVSQCFAATTIQVFDDAQGTNEYESGASLSLNTDSVTFPTSAVWPNVSACSVLKLFVKVFPDGNGWSIVMYTSNPYNIPDLYHSGDRTKRIPWKYGSELKGLSTPPIGATNQATWLNMRYMALKTTSQTVGDLVAANQGIIAADGDDDWVDPFDVTIVTGVHSTLTTSGTYMNNLTIEVYVP</sequence>
<name>A0A3A4QZF3_9BACT</name>
<feature type="signal peptide" evidence="1">
    <location>
        <begin position="1"/>
        <end position="31"/>
    </location>
</feature>
<organism evidence="2 3">
    <name type="scientific">Candidatus Auribacter fodinae</name>
    <dbReference type="NCBI Taxonomy" id="2093366"/>
    <lineage>
        <taxon>Bacteria</taxon>
        <taxon>Pseudomonadati</taxon>
        <taxon>Candidatus Auribacterota</taxon>
        <taxon>Candidatus Auribacteria</taxon>
        <taxon>Candidatus Auribacterales</taxon>
        <taxon>Candidatus Auribacteraceae</taxon>
        <taxon>Candidatus Auribacter</taxon>
    </lineage>
</organism>
<keyword evidence="1" id="KW-0732">Signal</keyword>
<evidence type="ECO:0000256" key="1">
    <source>
        <dbReference type="SAM" id="SignalP"/>
    </source>
</evidence>